<dbReference type="Proteomes" id="UP000070458">
    <property type="component" value="Unassembled WGS sequence"/>
</dbReference>
<evidence type="ECO:0000313" key="4">
    <source>
        <dbReference type="Proteomes" id="UP000070458"/>
    </source>
</evidence>
<feature type="compositionally biased region" description="Basic and acidic residues" evidence="1">
    <location>
        <begin position="166"/>
        <end position="187"/>
    </location>
</feature>
<feature type="region of interest" description="Disordered" evidence="1">
    <location>
        <begin position="158"/>
        <end position="188"/>
    </location>
</feature>
<evidence type="ECO:0000256" key="2">
    <source>
        <dbReference type="SAM" id="Phobius"/>
    </source>
</evidence>
<keyword evidence="2" id="KW-0472">Membrane</keyword>
<organism evidence="3 4">
    <name type="scientific">Streptococcus mitis</name>
    <dbReference type="NCBI Taxonomy" id="28037"/>
    <lineage>
        <taxon>Bacteria</taxon>
        <taxon>Bacillati</taxon>
        <taxon>Bacillota</taxon>
        <taxon>Bacilli</taxon>
        <taxon>Lactobacillales</taxon>
        <taxon>Streptococcaceae</taxon>
        <taxon>Streptococcus</taxon>
        <taxon>Streptococcus mitis group</taxon>
    </lineage>
</organism>
<sequence>MNGIYIPPYSPQADQPQPSTPTQPDQGVTEIPTTPSSPSAQPSQPTAPSQPASPALASSSALTQAPRVAASPSASSTSTQAPAPAQEQVDKSKLRALTQELDQRLKALATVSDPKIDAAKAVLLDAQKALEDSALTEQGLRTAVESVKAALTSLKDVKANASDSKPAQDKKDAKQGTEDSKDSDKMTETNSVPAGVIVVSLLALLGVIAFWLVRRKKGSEIQQLSTELTKVLGQLDAEKADKKVLSKAQKLLQETLDFVKEENGSAETEAKLVEELKATLAKLK</sequence>
<dbReference type="PATRIC" id="fig|28037.233.peg.659"/>
<keyword evidence="2" id="KW-1133">Transmembrane helix</keyword>
<reference evidence="3 4" key="1">
    <citation type="submission" date="2016-01" db="EMBL/GenBank/DDBJ databases">
        <title>Highly variable Streptococcus oralis are common among viridans streptococci isolated from primates.</title>
        <authorList>
            <person name="Denapaite D."/>
            <person name="Rieger M."/>
            <person name="Koendgen S."/>
            <person name="Brueckner R."/>
            <person name="Ochigava I."/>
            <person name="Kappeler P."/>
            <person name="Maetz-Rensing K."/>
            <person name="Leendertz F."/>
            <person name="Hakenbeck R."/>
        </authorList>
    </citation>
    <scope>NUCLEOTIDE SEQUENCE [LARGE SCALE GENOMIC DNA]</scope>
    <source>
        <strain evidence="3 4">DD26</strain>
    </source>
</reference>
<comment type="caution">
    <text evidence="3">The sequence shown here is derived from an EMBL/GenBank/DDBJ whole genome shotgun (WGS) entry which is preliminary data.</text>
</comment>
<evidence type="ECO:0000256" key="1">
    <source>
        <dbReference type="SAM" id="MobiDB-lite"/>
    </source>
</evidence>
<dbReference type="AlphaFoldDB" id="A0A139PW46"/>
<feature type="compositionally biased region" description="Low complexity" evidence="1">
    <location>
        <begin position="11"/>
        <end position="86"/>
    </location>
</feature>
<accession>A0A139PW46</accession>
<feature type="region of interest" description="Disordered" evidence="1">
    <location>
        <begin position="1"/>
        <end position="95"/>
    </location>
</feature>
<keyword evidence="2" id="KW-0812">Transmembrane</keyword>
<dbReference type="EMBL" id="LQOD01000105">
    <property type="protein sequence ID" value="KXT94529.1"/>
    <property type="molecule type" value="Genomic_DNA"/>
</dbReference>
<evidence type="ECO:0000313" key="3">
    <source>
        <dbReference type="EMBL" id="KXT94529.1"/>
    </source>
</evidence>
<gene>
    <name evidence="3" type="ORF">SMIDD26_00590</name>
</gene>
<protein>
    <recommendedName>
        <fullName evidence="5">Surface anchored protein</fullName>
    </recommendedName>
</protein>
<dbReference type="CDD" id="cd12087">
    <property type="entry name" value="TM_EGFR-like"/>
    <property type="match status" value="1"/>
</dbReference>
<name>A0A139PW46_STRMT</name>
<proteinExistence type="predicted"/>
<feature type="transmembrane region" description="Helical" evidence="2">
    <location>
        <begin position="192"/>
        <end position="213"/>
    </location>
</feature>
<evidence type="ECO:0008006" key="5">
    <source>
        <dbReference type="Google" id="ProtNLM"/>
    </source>
</evidence>